<comment type="caution">
    <text evidence="2">The sequence shown here is derived from an EMBL/GenBank/DDBJ whole genome shotgun (WGS) entry which is preliminary data.</text>
</comment>
<gene>
    <name evidence="2" type="ORF">HDF12_004398</name>
</gene>
<feature type="region of interest" description="Disordered" evidence="1">
    <location>
        <begin position="47"/>
        <end position="72"/>
    </location>
</feature>
<protein>
    <submittedName>
        <fullName evidence="2">Uncharacterized protein</fullName>
    </submittedName>
</protein>
<sequence>MHTHQGELVRSRNGLIRDCRLLPNARLVVGGTRDIIGSMFGGTLAHLDDPDLSEQGKGAGLYETGPFSTRSS</sequence>
<evidence type="ECO:0000313" key="2">
    <source>
        <dbReference type="EMBL" id="NYF53999.1"/>
    </source>
</evidence>
<reference evidence="2 3" key="1">
    <citation type="submission" date="2020-07" db="EMBL/GenBank/DDBJ databases">
        <title>Genomic Encyclopedia of Type Strains, Phase IV (KMG-V): Genome sequencing to study the core and pangenomes of soil and plant-associated prokaryotes.</title>
        <authorList>
            <person name="Whitman W."/>
        </authorList>
    </citation>
    <scope>NUCLEOTIDE SEQUENCE [LARGE SCALE GENOMIC DNA]</scope>
    <source>
        <strain evidence="2 3">M8UP30</strain>
    </source>
</reference>
<dbReference type="Proteomes" id="UP000534186">
    <property type="component" value="Unassembled WGS sequence"/>
</dbReference>
<name>A0A7Y9T743_9BACT</name>
<dbReference type="AlphaFoldDB" id="A0A7Y9T743"/>
<accession>A0A7Y9T743</accession>
<evidence type="ECO:0000313" key="3">
    <source>
        <dbReference type="Proteomes" id="UP000534186"/>
    </source>
</evidence>
<evidence type="ECO:0000256" key="1">
    <source>
        <dbReference type="SAM" id="MobiDB-lite"/>
    </source>
</evidence>
<proteinExistence type="predicted"/>
<dbReference type="EMBL" id="JACCCV010000002">
    <property type="protein sequence ID" value="NYF53999.1"/>
    <property type="molecule type" value="Genomic_DNA"/>
</dbReference>
<organism evidence="2 3">
    <name type="scientific">Tunturiibacter lichenicola</name>
    <dbReference type="NCBI Taxonomy" id="2051959"/>
    <lineage>
        <taxon>Bacteria</taxon>
        <taxon>Pseudomonadati</taxon>
        <taxon>Acidobacteriota</taxon>
        <taxon>Terriglobia</taxon>
        <taxon>Terriglobales</taxon>
        <taxon>Acidobacteriaceae</taxon>
        <taxon>Tunturiibacter</taxon>
    </lineage>
</organism>